<name>A0A6P8S895_GEOSA</name>
<evidence type="ECO:0000313" key="10">
    <source>
        <dbReference type="Proteomes" id="UP000515159"/>
    </source>
</evidence>
<dbReference type="FunFam" id="1.20.58.70:FF:000012">
    <property type="entry name" value="diablo homolog, mitochondrial isoform X1"/>
    <property type="match status" value="1"/>
</dbReference>
<reference evidence="11" key="1">
    <citation type="submission" date="2025-08" db="UniProtKB">
        <authorList>
            <consortium name="RefSeq"/>
        </authorList>
    </citation>
    <scope>IDENTIFICATION</scope>
</reference>
<evidence type="ECO:0000256" key="1">
    <source>
        <dbReference type="ARBA" id="ARBA00004173"/>
    </source>
</evidence>
<proteinExistence type="inferred from homology"/>
<dbReference type="PANTHER" id="PTHR32247:SF3">
    <property type="entry name" value="DIABLO IAP-BINDING MITOCHONDRIAL PROTEIN"/>
    <property type="match status" value="1"/>
</dbReference>
<dbReference type="RefSeq" id="XP_033813143.1">
    <property type="nucleotide sequence ID" value="XM_033957252.1"/>
</dbReference>
<keyword evidence="3" id="KW-0053">Apoptosis</keyword>
<dbReference type="FunCoup" id="A0A6P8S895">
    <property type="interactions" value="722"/>
</dbReference>
<evidence type="ECO:0000313" key="11">
    <source>
        <dbReference type="RefSeq" id="XP_033813143.1"/>
    </source>
</evidence>
<keyword evidence="4" id="KW-0809">Transit peptide</keyword>
<dbReference type="Pfam" id="PF09057">
    <property type="entry name" value="Smac_DIABLO"/>
    <property type="match status" value="1"/>
</dbReference>
<dbReference type="InterPro" id="IPR015142">
    <property type="entry name" value="Smac_DIABLO"/>
</dbReference>
<dbReference type="GO" id="GO:0008631">
    <property type="term" value="P:intrinsic apoptotic signaling pathway in response to oxidative stress"/>
    <property type="evidence" value="ECO:0007669"/>
    <property type="project" value="TreeGrafter"/>
</dbReference>
<dbReference type="GO" id="GO:0043065">
    <property type="term" value="P:positive regulation of apoptotic process"/>
    <property type="evidence" value="ECO:0007669"/>
    <property type="project" value="UniProtKB-ARBA"/>
</dbReference>
<evidence type="ECO:0000256" key="6">
    <source>
        <dbReference type="ARBA" id="ARBA00030447"/>
    </source>
</evidence>
<dbReference type="KEGG" id="gsh:117366120"/>
<keyword evidence="5" id="KW-0496">Mitochondrion</keyword>
<keyword evidence="10" id="KW-1185">Reference proteome</keyword>
<dbReference type="CTD" id="56616"/>
<dbReference type="InterPro" id="IPR009062">
    <property type="entry name" value="Smac/DIABLO-like_sf"/>
</dbReference>
<dbReference type="GO" id="GO:0005739">
    <property type="term" value="C:mitochondrion"/>
    <property type="evidence" value="ECO:0007669"/>
    <property type="project" value="UniProtKB-SubCell"/>
</dbReference>
<dbReference type="PANTHER" id="PTHR32247">
    <property type="entry name" value="DIABLO HOMOLOG, MITOCHONDRIAL"/>
    <property type="match status" value="1"/>
</dbReference>
<evidence type="ECO:0000256" key="5">
    <source>
        <dbReference type="ARBA" id="ARBA00023128"/>
    </source>
</evidence>
<gene>
    <name evidence="11" type="primary">DIABLO</name>
</gene>
<evidence type="ECO:0000256" key="3">
    <source>
        <dbReference type="ARBA" id="ARBA00022703"/>
    </source>
</evidence>
<accession>A0A6P8S895</accession>
<dbReference type="GeneID" id="117366120"/>
<comment type="similarity">
    <text evidence="8">Belongs to the Smac/DIABLO protein family.</text>
</comment>
<evidence type="ECO:0000256" key="4">
    <source>
        <dbReference type="ARBA" id="ARBA00022946"/>
    </source>
</evidence>
<organism evidence="10 11">
    <name type="scientific">Geotrypetes seraphini</name>
    <name type="common">Gaboon caecilian</name>
    <name type="synonym">Caecilia seraphini</name>
    <dbReference type="NCBI Taxonomy" id="260995"/>
    <lineage>
        <taxon>Eukaryota</taxon>
        <taxon>Metazoa</taxon>
        <taxon>Chordata</taxon>
        <taxon>Craniata</taxon>
        <taxon>Vertebrata</taxon>
        <taxon>Euteleostomi</taxon>
        <taxon>Amphibia</taxon>
        <taxon>Gymnophiona</taxon>
        <taxon>Geotrypetes</taxon>
    </lineage>
</organism>
<comment type="subcellular location">
    <subcellularLocation>
        <location evidence="1">Mitochondrion</location>
    </subcellularLocation>
</comment>
<dbReference type="SUPFAM" id="SSF46984">
    <property type="entry name" value="Smac/diablo"/>
    <property type="match status" value="1"/>
</dbReference>
<evidence type="ECO:0000256" key="2">
    <source>
        <dbReference type="ARBA" id="ARBA00015078"/>
    </source>
</evidence>
<sequence>MAALRRGLMWRLSACLRQGYSSWAEGRRHCISGLRRPWSRVALGFGAALCAVPIAQKSELELSNDALIRRAVSLVTDSTYTYLSQATYALIDALTEYTKALYVLISLHQRYTALLEKRNPKEEDAVWQVIIGARAEVNKKRQDYLKFESSWASALKLSELAAEAAYHAGADQASMTTRHHIQLVQTQVQETRQLAQNAESKLAEAQLEEIRKTKQDEIVPKESNTASTVREENEAYMRED</sequence>
<dbReference type="Proteomes" id="UP000515159">
    <property type="component" value="Chromosome 8"/>
</dbReference>
<evidence type="ECO:0000256" key="8">
    <source>
        <dbReference type="ARBA" id="ARBA00046319"/>
    </source>
</evidence>
<dbReference type="OrthoDB" id="6153032at2759"/>
<dbReference type="Gene3D" id="1.20.58.70">
    <property type="match status" value="1"/>
</dbReference>
<feature type="compositionally biased region" description="Basic and acidic residues" evidence="9">
    <location>
        <begin position="229"/>
        <end position="240"/>
    </location>
</feature>
<dbReference type="GO" id="GO:0051402">
    <property type="term" value="P:neuron apoptotic process"/>
    <property type="evidence" value="ECO:0007669"/>
    <property type="project" value="TreeGrafter"/>
</dbReference>
<dbReference type="AlphaFoldDB" id="A0A6P8S895"/>
<feature type="region of interest" description="Disordered" evidence="9">
    <location>
        <begin position="214"/>
        <end position="240"/>
    </location>
</feature>
<evidence type="ECO:0000256" key="7">
    <source>
        <dbReference type="ARBA" id="ARBA00033049"/>
    </source>
</evidence>
<evidence type="ECO:0000256" key="9">
    <source>
        <dbReference type="SAM" id="MobiDB-lite"/>
    </source>
</evidence>
<protein>
    <recommendedName>
        <fullName evidence="2">Diablo homolog, mitochondrial</fullName>
    </recommendedName>
    <alternativeName>
        <fullName evidence="7">Direct IAP-binding protein with low pI</fullName>
    </alternativeName>
    <alternativeName>
        <fullName evidence="6">Second mitochondria-derived activator of caspase</fullName>
    </alternativeName>
</protein>
<dbReference type="InParanoid" id="A0A6P8S895"/>